<dbReference type="InterPro" id="IPR034660">
    <property type="entry name" value="DinB/YfiT-like"/>
</dbReference>
<dbReference type="EMBL" id="BMVG01000016">
    <property type="protein sequence ID" value="GHE08197.1"/>
    <property type="molecule type" value="Genomic_DNA"/>
</dbReference>
<reference evidence="2" key="1">
    <citation type="journal article" date="2014" name="Int. J. Syst. Evol. Microbiol.">
        <title>Complete genome sequence of Corynebacterium casei LMG S-19264T (=DSM 44701T), isolated from a smear-ripened cheese.</title>
        <authorList>
            <consortium name="US DOE Joint Genome Institute (JGI-PGF)"/>
            <person name="Walter F."/>
            <person name="Albersmeier A."/>
            <person name="Kalinowski J."/>
            <person name="Ruckert C."/>
        </authorList>
    </citation>
    <scope>NUCLEOTIDE SEQUENCE</scope>
    <source>
        <strain evidence="2">JCM 4714</strain>
    </source>
</reference>
<organism evidence="2 3">
    <name type="scientific">Streptomyces alanosinicus</name>
    <dbReference type="NCBI Taxonomy" id="68171"/>
    <lineage>
        <taxon>Bacteria</taxon>
        <taxon>Bacillati</taxon>
        <taxon>Actinomycetota</taxon>
        <taxon>Actinomycetes</taxon>
        <taxon>Kitasatosporales</taxon>
        <taxon>Streptomycetaceae</taxon>
        <taxon>Streptomyces</taxon>
    </lineage>
</organism>
<protein>
    <submittedName>
        <fullName evidence="2">Maleylpyruvate isomerase</fullName>
    </submittedName>
</protein>
<keyword evidence="2" id="KW-0413">Isomerase</keyword>
<gene>
    <name evidence="2" type="ORF">GCM10010339_55630</name>
</gene>
<keyword evidence="3" id="KW-1185">Reference proteome</keyword>
<evidence type="ECO:0000259" key="1">
    <source>
        <dbReference type="Pfam" id="PF11716"/>
    </source>
</evidence>
<accession>A0A919D677</accession>
<dbReference type="AlphaFoldDB" id="A0A919D677"/>
<dbReference type="InterPro" id="IPR024344">
    <property type="entry name" value="MDMPI_metal-binding"/>
</dbReference>
<dbReference type="SUPFAM" id="SSF109854">
    <property type="entry name" value="DinB/YfiT-like putative metalloenzymes"/>
    <property type="match status" value="1"/>
</dbReference>
<dbReference type="Proteomes" id="UP000655443">
    <property type="component" value="Unassembled WGS sequence"/>
</dbReference>
<evidence type="ECO:0000313" key="3">
    <source>
        <dbReference type="Proteomes" id="UP000655443"/>
    </source>
</evidence>
<feature type="domain" description="Mycothiol-dependent maleylpyruvate isomerase metal-binding" evidence="1">
    <location>
        <begin position="13"/>
        <end position="158"/>
    </location>
</feature>
<sequence length="226" mass="23985">MSTGDAAAPARALRAAYEAASAVVAGLDDEESWLPTGCTGWAVRDLVFHCVQDAQRGLVALHTPSSEPVDRDAVTYWQDWRPNTTGAANGRRWVRVNGSMFLDFGQLRGLYLETLAAAVHAAEATDPALRVATQGHVLRAGDLLTTLAVEATVHHLDLTVRLPHTPGPAPEGLAAVRATLDGLLGRPGLPEWSDTHYAHVGTGRAPLTDTERTALGAAADRFPLFG</sequence>
<dbReference type="Gene3D" id="1.20.120.450">
    <property type="entry name" value="dinb family like domain"/>
    <property type="match status" value="1"/>
</dbReference>
<dbReference type="GO" id="GO:0016853">
    <property type="term" value="F:isomerase activity"/>
    <property type="evidence" value="ECO:0007669"/>
    <property type="project" value="UniProtKB-KW"/>
</dbReference>
<dbReference type="GO" id="GO:0046872">
    <property type="term" value="F:metal ion binding"/>
    <property type="evidence" value="ECO:0007669"/>
    <property type="project" value="InterPro"/>
</dbReference>
<comment type="caution">
    <text evidence="2">The sequence shown here is derived from an EMBL/GenBank/DDBJ whole genome shotgun (WGS) entry which is preliminary data.</text>
</comment>
<dbReference type="RefSeq" id="WP_189956392.1">
    <property type="nucleotide sequence ID" value="NZ_BMVG01000016.1"/>
</dbReference>
<proteinExistence type="predicted"/>
<name>A0A919D677_9ACTN</name>
<dbReference type="Pfam" id="PF11716">
    <property type="entry name" value="MDMPI_N"/>
    <property type="match status" value="1"/>
</dbReference>
<reference evidence="2" key="2">
    <citation type="submission" date="2020-09" db="EMBL/GenBank/DDBJ databases">
        <authorList>
            <person name="Sun Q."/>
            <person name="Ohkuma M."/>
        </authorList>
    </citation>
    <scope>NUCLEOTIDE SEQUENCE</scope>
    <source>
        <strain evidence="2">JCM 4714</strain>
    </source>
</reference>
<evidence type="ECO:0000313" key="2">
    <source>
        <dbReference type="EMBL" id="GHE08197.1"/>
    </source>
</evidence>